<dbReference type="GO" id="GO:0004803">
    <property type="term" value="F:transposase activity"/>
    <property type="evidence" value="ECO:0007669"/>
    <property type="project" value="InterPro"/>
</dbReference>
<dbReference type="EMBL" id="WIWC01000002">
    <property type="protein sequence ID" value="MQT78897.1"/>
    <property type="molecule type" value="Genomic_DNA"/>
</dbReference>
<evidence type="ECO:0000259" key="3">
    <source>
        <dbReference type="PROSITE" id="PS50994"/>
    </source>
</evidence>
<proteinExistence type="inferred from homology"/>
<feature type="domain" description="Integrase catalytic" evidence="3">
    <location>
        <begin position="214"/>
        <end position="377"/>
    </location>
</feature>
<dbReference type="InterPro" id="IPR025948">
    <property type="entry name" value="HTH-like_dom"/>
</dbReference>
<reference evidence="4" key="1">
    <citation type="submission" date="2019-10" db="EMBL/GenBank/DDBJ databases">
        <title>Evaluation of single-gene subtyping targets for Pseudomonas.</title>
        <authorList>
            <person name="Reichler S.J."/>
            <person name="Orsi R.H."/>
            <person name="Wiedmann M."/>
            <person name="Martin N.H."/>
            <person name="Murphy S.I."/>
        </authorList>
    </citation>
    <scope>NUCLEOTIDE SEQUENCE</scope>
    <source>
        <strain evidence="4">FSL R10-2339</strain>
    </source>
</reference>
<organism evidence="4">
    <name type="scientific">Pseudomonas helleri</name>
    <dbReference type="NCBI Taxonomy" id="1608996"/>
    <lineage>
        <taxon>Bacteria</taxon>
        <taxon>Pseudomonadati</taxon>
        <taxon>Pseudomonadota</taxon>
        <taxon>Gammaproteobacteria</taxon>
        <taxon>Pseudomonadales</taxon>
        <taxon>Pseudomonadaceae</taxon>
        <taxon>Pseudomonas</taxon>
    </lineage>
</organism>
<protein>
    <submittedName>
        <fullName evidence="4">IS3 family transposase</fullName>
    </submittedName>
</protein>
<dbReference type="InterPro" id="IPR050900">
    <property type="entry name" value="Transposase_IS3/IS150/IS904"/>
</dbReference>
<keyword evidence="2" id="KW-0175">Coiled coil</keyword>
<name>A0A6A7YTT7_9PSED</name>
<dbReference type="Pfam" id="PF13276">
    <property type="entry name" value="HTH_21"/>
    <property type="match status" value="1"/>
</dbReference>
<feature type="coiled-coil region" evidence="2">
    <location>
        <begin position="56"/>
        <end position="83"/>
    </location>
</feature>
<dbReference type="GO" id="GO:0003677">
    <property type="term" value="F:DNA binding"/>
    <property type="evidence" value="ECO:0007669"/>
    <property type="project" value="InterPro"/>
</dbReference>
<dbReference type="Pfam" id="PF13333">
    <property type="entry name" value="rve_2"/>
    <property type="match status" value="1"/>
</dbReference>
<dbReference type="PANTHER" id="PTHR46889:SF4">
    <property type="entry name" value="TRANSPOSASE INSO FOR INSERTION SEQUENCE ELEMENT IS911B-RELATED"/>
    <property type="match status" value="1"/>
</dbReference>
<dbReference type="Pfam" id="PF00665">
    <property type="entry name" value="rve"/>
    <property type="match status" value="1"/>
</dbReference>
<dbReference type="GO" id="GO:0015074">
    <property type="term" value="P:DNA integration"/>
    <property type="evidence" value="ECO:0007669"/>
    <property type="project" value="InterPro"/>
</dbReference>
<evidence type="ECO:0000256" key="2">
    <source>
        <dbReference type="SAM" id="Coils"/>
    </source>
</evidence>
<sequence>MSNQRYPEEFKIQAAKQVTEKKLPVSEVAARLGVSVHSLYAWVKRYTKPQEQRVEEDDQSAEVRRLRAELKRVTEERDNLKKGRRVLCQGVRLKYAFIKQQAGHYAIRRLCLTLKVHPSGYYAWLSEPKSARAKDDQRLLGLIKHSWLESGGVYGYRKIHDDLREVGESCGRHRVARLMRLEGLRSQTGYRRRPGKYGGKPAVASPNLLKRQFDVREPNKVWVTDITYIRTYEGWLYLAVVLDLFSRQIIGWSMKSQMTSDVAIDALLMAVWRRKPKQEVMIHSDQGSQYSSSDWRSFLKANNLVASMSRRGNCHDNAVAESFFQLLKRERIKRKIYTTRQDARDDVFDYIEMFYNPKRRHSFNNQLSPVEFEKRYAASLESV</sequence>
<dbReference type="Pfam" id="PF01527">
    <property type="entry name" value="HTH_Tnp_1"/>
    <property type="match status" value="1"/>
</dbReference>
<dbReference type="Gene3D" id="3.30.420.10">
    <property type="entry name" value="Ribonuclease H-like superfamily/Ribonuclease H"/>
    <property type="match status" value="1"/>
</dbReference>
<dbReference type="SUPFAM" id="SSF53098">
    <property type="entry name" value="Ribonuclease H-like"/>
    <property type="match status" value="1"/>
</dbReference>
<dbReference type="PANTHER" id="PTHR46889">
    <property type="entry name" value="TRANSPOSASE INSF FOR INSERTION SEQUENCE IS3B-RELATED"/>
    <property type="match status" value="1"/>
</dbReference>
<dbReference type="NCBIfam" id="NF033516">
    <property type="entry name" value="transpos_IS3"/>
    <property type="match status" value="1"/>
</dbReference>
<dbReference type="InterPro" id="IPR009057">
    <property type="entry name" value="Homeodomain-like_sf"/>
</dbReference>
<dbReference type="InterPro" id="IPR048020">
    <property type="entry name" value="Transpos_IS3"/>
</dbReference>
<evidence type="ECO:0000256" key="1">
    <source>
        <dbReference type="ARBA" id="ARBA00009964"/>
    </source>
</evidence>
<dbReference type="InterPro" id="IPR012337">
    <property type="entry name" value="RNaseH-like_sf"/>
</dbReference>
<dbReference type="InterPro" id="IPR002514">
    <property type="entry name" value="Transposase_8"/>
</dbReference>
<dbReference type="InterPro" id="IPR001584">
    <property type="entry name" value="Integrase_cat-core"/>
</dbReference>
<dbReference type="Gene3D" id="1.10.10.60">
    <property type="entry name" value="Homeodomain-like"/>
    <property type="match status" value="1"/>
</dbReference>
<dbReference type="PROSITE" id="PS50994">
    <property type="entry name" value="INTEGRASE"/>
    <property type="match status" value="1"/>
</dbReference>
<comment type="similarity">
    <text evidence="1">Belongs to the transposase 8 family.</text>
</comment>
<dbReference type="AlphaFoldDB" id="A0A6A7YTT7"/>
<evidence type="ECO:0000313" key="4">
    <source>
        <dbReference type="EMBL" id="MQT78897.1"/>
    </source>
</evidence>
<dbReference type="SUPFAM" id="SSF46689">
    <property type="entry name" value="Homeodomain-like"/>
    <property type="match status" value="1"/>
</dbReference>
<gene>
    <name evidence="4" type="ORF">GHN86_02260</name>
</gene>
<dbReference type="RefSeq" id="WP_153386052.1">
    <property type="nucleotide sequence ID" value="NZ_JBQQMA010000278.1"/>
</dbReference>
<dbReference type="InterPro" id="IPR036397">
    <property type="entry name" value="RNaseH_sf"/>
</dbReference>
<dbReference type="GO" id="GO:0006313">
    <property type="term" value="P:DNA transposition"/>
    <property type="evidence" value="ECO:0007669"/>
    <property type="project" value="InterPro"/>
</dbReference>
<comment type="caution">
    <text evidence="4">The sequence shown here is derived from an EMBL/GenBank/DDBJ whole genome shotgun (WGS) entry which is preliminary data.</text>
</comment>
<accession>A0A6A7YTT7</accession>